<keyword evidence="6" id="KW-0223">Dioxygenase</keyword>
<evidence type="ECO:0000313" key="6">
    <source>
        <dbReference type="EMBL" id="WDE11824.1"/>
    </source>
</evidence>
<keyword evidence="7" id="KW-1185">Reference proteome</keyword>
<proteinExistence type="inferred from homology"/>
<protein>
    <submittedName>
        <fullName evidence="6">TauD/TfdA family dioxygenase</fullName>
    </submittedName>
</protein>
<reference evidence="6 7" key="1">
    <citation type="journal article" date="2022" name="Mar. Drugs">
        <title>Bioassay-Guided Fractionation Leads to the Detection of Cholic Acid Generated by the Rare Thalassomonas sp.</title>
        <authorList>
            <person name="Pheiffer F."/>
            <person name="Schneider Y.K."/>
            <person name="Hansen E.H."/>
            <person name="Andersen J.H."/>
            <person name="Isaksson J."/>
            <person name="Busche T."/>
            <person name="R C."/>
            <person name="Kalinowski J."/>
            <person name="Zyl L.V."/>
            <person name="Trindade M."/>
        </authorList>
    </citation>
    <scope>NUCLEOTIDE SEQUENCE [LARGE SCALE GENOMIC DNA]</scope>
    <source>
        <strain evidence="6 7">A5K-61T</strain>
    </source>
</reference>
<feature type="domain" description="TauD/TfdA-like" evidence="5">
    <location>
        <begin position="117"/>
        <end position="315"/>
    </location>
</feature>
<dbReference type="InterPro" id="IPR003819">
    <property type="entry name" value="TauD/TfdA-like"/>
</dbReference>
<dbReference type="InterPro" id="IPR042098">
    <property type="entry name" value="TauD-like_sf"/>
</dbReference>
<dbReference type="InterPro" id="IPR014503">
    <property type="entry name" value="Clavaminate_syn-like"/>
</dbReference>
<keyword evidence="2" id="KW-0479">Metal-binding</keyword>
<dbReference type="SUPFAM" id="SSF51197">
    <property type="entry name" value="Clavaminate synthase-like"/>
    <property type="match status" value="1"/>
</dbReference>
<sequence length="336" mass="38648">MEISFLSNFGEFTEEEAAQIRELVDATYLKFKDVNDLEFITESTVLAQELPLRLRQYASKCIVEEKGVVLIPCLSVYGLLTDVTPADWTQVENTEQSVKHEIMVCLIASLFSHIFGWQTQQNGKYKHNVLPMKQHENSQIGFSSKEELSWHTEDAFHKDRSDYLALYCVKNSQNVPTTFASSFDLMLTQEHKQILRNKHFSILPDNSHKAELNTIATSHFDGIEKMLEDPDAIAILYGDETRPYMRIDPDYCQLTTSDKDVVDAYEEIKAQINKNLIDISLQPGELCIVHNEQMVHGRRSFDASYDGQDRWLKRLNLKKNLNTAQGSFTKNTRLIN</sequence>
<evidence type="ECO:0000256" key="1">
    <source>
        <dbReference type="ARBA" id="ARBA00008425"/>
    </source>
</evidence>
<evidence type="ECO:0000256" key="4">
    <source>
        <dbReference type="ARBA" id="ARBA00023004"/>
    </source>
</evidence>
<accession>A0ABY7VDN4</accession>
<dbReference type="Gene3D" id="3.60.130.10">
    <property type="entry name" value="Clavaminate synthase-like"/>
    <property type="match status" value="1"/>
</dbReference>
<name>A0ABY7VDN4_9GAMM</name>
<keyword evidence="3" id="KW-0560">Oxidoreductase</keyword>
<evidence type="ECO:0000256" key="3">
    <source>
        <dbReference type="ARBA" id="ARBA00023002"/>
    </source>
</evidence>
<gene>
    <name evidence="6" type="ORF">H3N35_27150</name>
</gene>
<comment type="similarity">
    <text evidence="1">Belongs to the clavaminate synthase family.</text>
</comment>
<dbReference type="EMBL" id="CP059693">
    <property type="protein sequence ID" value="WDE11824.1"/>
    <property type="molecule type" value="Genomic_DNA"/>
</dbReference>
<organism evidence="6 7">
    <name type="scientific">Thalassomonas haliotis</name>
    <dbReference type="NCBI Taxonomy" id="485448"/>
    <lineage>
        <taxon>Bacteria</taxon>
        <taxon>Pseudomonadati</taxon>
        <taxon>Pseudomonadota</taxon>
        <taxon>Gammaproteobacteria</taxon>
        <taxon>Alteromonadales</taxon>
        <taxon>Colwelliaceae</taxon>
        <taxon>Thalassomonas</taxon>
    </lineage>
</organism>
<dbReference type="Pfam" id="PF02668">
    <property type="entry name" value="TauD"/>
    <property type="match status" value="1"/>
</dbReference>
<dbReference type="PIRSF" id="PIRSF019543">
    <property type="entry name" value="Clavaminate_syn"/>
    <property type="match status" value="1"/>
</dbReference>
<dbReference type="GO" id="GO:0051213">
    <property type="term" value="F:dioxygenase activity"/>
    <property type="evidence" value="ECO:0007669"/>
    <property type="project" value="UniProtKB-KW"/>
</dbReference>
<evidence type="ECO:0000313" key="7">
    <source>
        <dbReference type="Proteomes" id="UP001215231"/>
    </source>
</evidence>
<evidence type="ECO:0000259" key="5">
    <source>
        <dbReference type="Pfam" id="PF02668"/>
    </source>
</evidence>
<dbReference type="Proteomes" id="UP001215231">
    <property type="component" value="Chromosome"/>
</dbReference>
<evidence type="ECO:0000256" key="2">
    <source>
        <dbReference type="ARBA" id="ARBA00022723"/>
    </source>
</evidence>
<keyword evidence="4" id="KW-0408">Iron</keyword>
<dbReference type="RefSeq" id="WP_274052029.1">
    <property type="nucleotide sequence ID" value="NZ_CP059693.1"/>
</dbReference>